<gene>
    <name evidence="3" type="ORF">TI39_contig4207g00003</name>
</gene>
<feature type="signal peptide" evidence="2">
    <location>
        <begin position="1"/>
        <end position="18"/>
    </location>
</feature>
<dbReference type="Gene3D" id="2.60.40.10">
    <property type="entry name" value="Immunoglobulins"/>
    <property type="match status" value="1"/>
</dbReference>
<feature type="chain" id="PRO_5002468343" evidence="2">
    <location>
        <begin position="19"/>
        <end position="615"/>
    </location>
</feature>
<name>A0A0F4GDE9_9PEZI</name>
<dbReference type="EMBL" id="LAFY01004166">
    <property type="protein sequence ID" value="KJX94220.1"/>
    <property type="molecule type" value="Genomic_DNA"/>
</dbReference>
<evidence type="ECO:0000256" key="2">
    <source>
        <dbReference type="SAM" id="SignalP"/>
    </source>
</evidence>
<accession>A0A0F4GDE9</accession>
<reference evidence="3 4" key="1">
    <citation type="submission" date="2015-03" db="EMBL/GenBank/DDBJ databases">
        <title>RNA-seq based gene annotation and comparative genomics of four Zymoseptoria species reveal species-specific pathogenicity related genes and transposable element activity.</title>
        <authorList>
            <person name="Grandaubert J."/>
            <person name="Bhattacharyya A."/>
            <person name="Stukenbrock E.H."/>
        </authorList>
    </citation>
    <scope>NUCLEOTIDE SEQUENCE [LARGE SCALE GENOMIC DNA]</scope>
    <source>
        <strain evidence="3 4">Zb18110</strain>
    </source>
</reference>
<evidence type="ECO:0000256" key="1">
    <source>
        <dbReference type="SAM" id="MobiDB-lite"/>
    </source>
</evidence>
<keyword evidence="2" id="KW-0732">Signal</keyword>
<feature type="compositionally biased region" description="Pro residues" evidence="1">
    <location>
        <begin position="394"/>
        <end position="409"/>
    </location>
</feature>
<dbReference type="Proteomes" id="UP000033647">
    <property type="component" value="Unassembled WGS sequence"/>
</dbReference>
<feature type="region of interest" description="Disordered" evidence="1">
    <location>
        <begin position="368"/>
        <end position="432"/>
    </location>
</feature>
<dbReference type="OrthoDB" id="2129641at2759"/>
<dbReference type="AlphaFoldDB" id="A0A0F4GDE9"/>
<sequence length="615" mass="64702">MRHAISFLLLAILTLVHAAVVPLNLDGALEAAVADSTDFNTGGTITVNGVAVKIPRNLQFQFPAAFVPFKTVAAGGFLGNEVSVTGNLVDGVPIAGLVSIAEFGLFMNTGVVMSVAFDGAIKMDTGATFRINDPNAVYSAGYTGARAFTADDENPSVTAYSGFPMCVPRSANDAECPSSNRPQWQRSFLAPDSTVMAPIQPGDCIECSGVRRNGETICYNVVVPNVQILTTGVPPYIRMEDAIIGVVDDSSINNVEFADSRFIGLTSDSSVSLTISRTVVDPCTGEVKYESVGAAQPRAPRNKFTWRPDATVKSAYTRDYHITASGGTRETNGGQILAGQYVQPVGEWIFPESTEPGDIPPKADFSSFTWLAQGSGPDEDNNIWGPLSPWPDSQAPPAPPACAPLPPDSPGSGTTPDVSGSDATPTVEAGTDQAVRPGTRVELKAVVSNAASFPANSLKYSWTADPQLTISNPTAATVSFTAPNVVALTSYTVMVNVTSGTTSATDSVTVRVDPSRPDEVFIDSYNWNNRQGGTISVTAHSNVVDGNARLSLILNNPNAGTPIPMVSSGGGRFTYTARSTKNPTNGITVRSNLRGTASSTRLTARKGRRSQCMLD</sequence>
<feature type="region of interest" description="Disordered" evidence="1">
    <location>
        <begin position="596"/>
        <end position="615"/>
    </location>
</feature>
<evidence type="ECO:0000313" key="4">
    <source>
        <dbReference type="Proteomes" id="UP000033647"/>
    </source>
</evidence>
<keyword evidence="4" id="KW-1185">Reference proteome</keyword>
<feature type="compositionally biased region" description="Polar residues" evidence="1">
    <location>
        <begin position="411"/>
        <end position="424"/>
    </location>
</feature>
<proteinExistence type="predicted"/>
<organism evidence="3 4">
    <name type="scientific">Zymoseptoria brevis</name>
    <dbReference type="NCBI Taxonomy" id="1047168"/>
    <lineage>
        <taxon>Eukaryota</taxon>
        <taxon>Fungi</taxon>
        <taxon>Dikarya</taxon>
        <taxon>Ascomycota</taxon>
        <taxon>Pezizomycotina</taxon>
        <taxon>Dothideomycetes</taxon>
        <taxon>Dothideomycetidae</taxon>
        <taxon>Mycosphaerellales</taxon>
        <taxon>Mycosphaerellaceae</taxon>
        <taxon>Zymoseptoria</taxon>
    </lineage>
</organism>
<evidence type="ECO:0000313" key="3">
    <source>
        <dbReference type="EMBL" id="KJX94220.1"/>
    </source>
</evidence>
<comment type="caution">
    <text evidence="3">The sequence shown here is derived from an EMBL/GenBank/DDBJ whole genome shotgun (WGS) entry which is preliminary data.</text>
</comment>
<protein>
    <submittedName>
        <fullName evidence="3">Uncharacterized protein</fullName>
    </submittedName>
</protein>
<dbReference type="InterPro" id="IPR013783">
    <property type="entry name" value="Ig-like_fold"/>
</dbReference>